<reference evidence="1 2" key="1">
    <citation type="submission" date="2017-09" db="EMBL/GenBank/DDBJ databases">
        <title>Depth-based differentiation of microbial function through sediment-hosted aquifers and enrichment of novel symbionts in the deep terrestrial subsurface.</title>
        <authorList>
            <person name="Probst A.J."/>
            <person name="Ladd B."/>
            <person name="Jarett J.K."/>
            <person name="Geller-Mcgrath D.E."/>
            <person name="Sieber C.M."/>
            <person name="Emerson J.B."/>
            <person name="Anantharaman K."/>
            <person name="Thomas B.C."/>
            <person name="Malmstrom R."/>
            <person name="Stieglmeier M."/>
            <person name="Klingl A."/>
            <person name="Woyke T."/>
            <person name="Ryan C.M."/>
            <person name="Banfield J.F."/>
        </authorList>
    </citation>
    <scope>NUCLEOTIDE SEQUENCE [LARGE SCALE GENOMIC DNA]</scope>
    <source>
        <strain evidence="1">CG10_big_fil_rev_8_21_14_0_10_51_16</strain>
    </source>
</reference>
<name>A0A2H0RDS9_9BACT</name>
<sequence length="108" mass="12181">MEYDIIKEFVAEVITDAGIDGSDRELMGRLQASLETRVTTRLLLELVARLDKENATALRAEMDFSNPNPEQLFGKLVDRGELTLQQLTGMLAGIRRELLEELQEMQSA</sequence>
<evidence type="ECO:0000313" key="2">
    <source>
        <dbReference type="Proteomes" id="UP000228767"/>
    </source>
</evidence>
<gene>
    <name evidence="1" type="ORF">COV10_03800</name>
</gene>
<dbReference type="EMBL" id="PCYI01000025">
    <property type="protein sequence ID" value="PIR44600.1"/>
    <property type="molecule type" value="Genomic_DNA"/>
</dbReference>
<comment type="caution">
    <text evidence="1">The sequence shown here is derived from an EMBL/GenBank/DDBJ whole genome shotgun (WGS) entry which is preliminary data.</text>
</comment>
<protein>
    <submittedName>
        <fullName evidence="1">Uncharacterized protein</fullName>
    </submittedName>
</protein>
<dbReference type="Proteomes" id="UP000228767">
    <property type="component" value="Unassembled WGS sequence"/>
</dbReference>
<evidence type="ECO:0000313" key="1">
    <source>
        <dbReference type="EMBL" id="PIR44600.1"/>
    </source>
</evidence>
<organism evidence="1 2">
    <name type="scientific">Candidatus Vogelbacteria bacterium CG10_big_fil_rev_8_21_14_0_10_51_16</name>
    <dbReference type="NCBI Taxonomy" id="1975045"/>
    <lineage>
        <taxon>Bacteria</taxon>
        <taxon>Candidatus Vogeliibacteriota</taxon>
    </lineage>
</organism>
<dbReference type="AlphaFoldDB" id="A0A2H0RDS9"/>
<accession>A0A2H0RDS9</accession>
<proteinExistence type="predicted"/>